<name>A0A1S1LKJ7_MYCCH</name>
<protein>
    <submittedName>
        <fullName evidence="1">Uncharacterized protein</fullName>
    </submittedName>
</protein>
<dbReference type="Proteomes" id="UP000180043">
    <property type="component" value="Unassembled WGS sequence"/>
</dbReference>
<dbReference type="RefSeq" id="WP_070948149.1">
    <property type="nucleotide sequence ID" value="NZ_MLIQ01000049.1"/>
</dbReference>
<reference evidence="1 2" key="1">
    <citation type="submission" date="2016-10" db="EMBL/GenBank/DDBJ databases">
        <title>Evaluation of Human, Veterinary and Environmental Mycobacterium chelonae Isolates by Core Genome Phylogenomic Analysis, Targeted Gene Comparison, and Anti-microbial Susceptibility Patterns: A Tale of Mistaken Identities.</title>
        <authorList>
            <person name="Fogelson S.B."/>
            <person name="Camus A.C."/>
            <person name="Lorenz W."/>
            <person name="Vasireddy R."/>
            <person name="Vasireddy S."/>
            <person name="Smith T."/>
            <person name="Brown-Elliott B.A."/>
            <person name="Wallace R.J.Jr."/>
            <person name="Hasan N.A."/>
            <person name="Reischl U."/>
            <person name="Sanchez S."/>
        </authorList>
    </citation>
    <scope>NUCLEOTIDE SEQUENCE [LARGE SCALE GENOMIC DNA]</scope>
    <source>
        <strain evidence="1 2">15515</strain>
    </source>
</reference>
<organism evidence="1 2">
    <name type="scientific">Mycobacteroides chelonae</name>
    <name type="common">Mycobacterium chelonae</name>
    <dbReference type="NCBI Taxonomy" id="1774"/>
    <lineage>
        <taxon>Bacteria</taxon>
        <taxon>Bacillati</taxon>
        <taxon>Actinomycetota</taxon>
        <taxon>Actinomycetes</taxon>
        <taxon>Mycobacteriales</taxon>
        <taxon>Mycobacteriaceae</taxon>
        <taxon>Mycobacteroides</taxon>
    </lineage>
</organism>
<evidence type="ECO:0000313" key="2">
    <source>
        <dbReference type="Proteomes" id="UP000180043"/>
    </source>
</evidence>
<proteinExistence type="predicted"/>
<comment type="caution">
    <text evidence="1">The sequence shown here is derived from an EMBL/GenBank/DDBJ whole genome shotgun (WGS) entry which is preliminary data.</text>
</comment>
<sequence>MLSDPAAAAWVTLGRPAVDAPAPTPGRCGRCGQDGPTVPSSRIISEKFTGFTDWPFGTRRLCMACAWAYSHRPTAQLATLITTTSVTEYANGSELTPTLTAGALPLTHAALVPDSRRKHLLPHTQWGHLVTDGLTIPWDDAAATRLTSVVWLRNTLGATWPQLGRPAPPAELLTACPATQWPSIMAAWTSLQPWRKIPPLWAAARILSNPAGAGAAAP</sequence>
<evidence type="ECO:0000313" key="1">
    <source>
        <dbReference type="EMBL" id="OHU46127.1"/>
    </source>
</evidence>
<accession>A0A1S1LKJ7</accession>
<dbReference type="EMBL" id="MLIQ01000049">
    <property type="protein sequence ID" value="OHU46127.1"/>
    <property type="molecule type" value="Genomic_DNA"/>
</dbReference>
<gene>
    <name evidence="1" type="ORF">BKG82_28530</name>
</gene>
<dbReference type="AlphaFoldDB" id="A0A1S1LKJ7"/>